<dbReference type="Pfam" id="PF12949">
    <property type="entry name" value="HeH"/>
    <property type="match status" value="1"/>
</dbReference>
<dbReference type="InterPro" id="IPR044780">
    <property type="entry name" value="Heh2/Src1"/>
</dbReference>
<evidence type="ECO:0000313" key="11">
    <source>
        <dbReference type="EMBL" id="KJZ73618.1"/>
    </source>
</evidence>
<dbReference type="InterPro" id="IPR041885">
    <property type="entry name" value="MAN1_winged_helix_dom"/>
</dbReference>
<evidence type="ECO:0000256" key="1">
    <source>
        <dbReference type="ARBA" id="ARBA00004540"/>
    </source>
</evidence>
<feature type="region of interest" description="Disordered" evidence="7">
    <location>
        <begin position="643"/>
        <end position="684"/>
    </location>
</feature>
<dbReference type="Gene3D" id="1.10.10.1180">
    <property type="entry name" value="MAN1, winged-helix domain"/>
    <property type="match status" value="1"/>
</dbReference>
<dbReference type="AlphaFoldDB" id="A0A0F7ZTS4"/>
<dbReference type="OrthoDB" id="2503928at2759"/>
<evidence type="ECO:0000256" key="3">
    <source>
        <dbReference type="ARBA" id="ARBA00022692"/>
    </source>
</evidence>
<dbReference type="GO" id="GO:0005783">
    <property type="term" value="C:endoplasmic reticulum"/>
    <property type="evidence" value="ECO:0007669"/>
    <property type="project" value="TreeGrafter"/>
</dbReference>
<evidence type="ECO:0000256" key="4">
    <source>
        <dbReference type="ARBA" id="ARBA00022989"/>
    </source>
</evidence>
<evidence type="ECO:0008006" key="13">
    <source>
        <dbReference type="Google" id="ProtNLM"/>
    </source>
</evidence>
<protein>
    <recommendedName>
        <fullName evidence="13">LEM-like domain-containing protein</fullName>
    </recommendedName>
</protein>
<evidence type="ECO:0000259" key="10">
    <source>
        <dbReference type="Pfam" id="PF12949"/>
    </source>
</evidence>
<feature type="compositionally biased region" description="Basic and acidic residues" evidence="7">
    <location>
        <begin position="166"/>
        <end position="181"/>
    </location>
</feature>
<feature type="compositionally biased region" description="Basic and acidic residues" evidence="7">
    <location>
        <begin position="78"/>
        <end position="89"/>
    </location>
</feature>
<dbReference type="GO" id="GO:0034399">
    <property type="term" value="C:nuclear periphery"/>
    <property type="evidence" value="ECO:0007669"/>
    <property type="project" value="TreeGrafter"/>
</dbReference>
<reference evidence="11 12" key="1">
    <citation type="journal article" date="2014" name="Genome Biol. Evol.">
        <title>Comparative genomics and transcriptomics analyses reveal divergent lifestyle features of nematode endoparasitic fungus Hirsutella minnesotensis.</title>
        <authorList>
            <person name="Lai Y."/>
            <person name="Liu K."/>
            <person name="Zhang X."/>
            <person name="Zhang X."/>
            <person name="Li K."/>
            <person name="Wang N."/>
            <person name="Shu C."/>
            <person name="Wu Y."/>
            <person name="Wang C."/>
            <person name="Bushley K.E."/>
            <person name="Xiang M."/>
            <person name="Liu X."/>
        </authorList>
    </citation>
    <scope>NUCLEOTIDE SEQUENCE [LARGE SCALE GENOMIC DNA]</scope>
    <source>
        <strain evidence="11 12">3608</strain>
    </source>
</reference>
<evidence type="ECO:0000313" key="12">
    <source>
        <dbReference type="Proteomes" id="UP000054481"/>
    </source>
</evidence>
<evidence type="ECO:0000259" key="9">
    <source>
        <dbReference type="Pfam" id="PF09402"/>
    </source>
</evidence>
<feature type="compositionally biased region" description="Basic and acidic residues" evidence="7">
    <location>
        <begin position="667"/>
        <end position="684"/>
    </location>
</feature>
<feature type="domain" description="Man1/Src1-like C-terminal" evidence="9">
    <location>
        <begin position="308"/>
        <end position="640"/>
    </location>
</feature>
<keyword evidence="2" id="KW-0597">Phosphoprotein</keyword>
<dbReference type="PANTHER" id="PTHR47808:SF2">
    <property type="entry name" value="LEM DOMAIN-CONTAINING PROTEIN 2"/>
    <property type="match status" value="1"/>
</dbReference>
<proteinExistence type="predicted"/>
<name>A0A0F7ZTS4_9HYPO</name>
<keyword evidence="4 8" id="KW-1133">Transmembrane helix</keyword>
<gene>
    <name evidence="11" type="ORF">HIM_06951</name>
</gene>
<feature type="region of interest" description="Disordered" evidence="7">
    <location>
        <begin position="55"/>
        <end position="241"/>
    </location>
</feature>
<feature type="domain" description="HeH/LEM" evidence="10">
    <location>
        <begin position="14"/>
        <end position="46"/>
    </location>
</feature>
<keyword evidence="3 8" id="KW-0812">Transmembrane</keyword>
<organism evidence="11 12">
    <name type="scientific">Hirsutella minnesotensis 3608</name>
    <dbReference type="NCBI Taxonomy" id="1043627"/>
    <lineage>
        <taxon>Eukaryota</taxon>
        <taxon>Fungi</taxon>
        <taxon>Dikarya</taxon>
        <taxon>Ascomycota</taxon>
        <taxon>Pezizomycotina</taxon>
        <taxon>Sordariomycetes</taxon>
        <taxon>Hypocreomycetidae</taxon>
        <taxon>Hypocreales</taxon>
        <taxon>Ophiocordycipitaceae</taxon>
        <taxon>Hirsutella</taxon>
    </lineage>
</organism>
<dbReference type="InterPro" id="IPR025856">
    <property type="entry name" value="HeH/LEM_domain"/>
</dbReference>
<evidence type="ECO:0000256" key="2">
    <source>
        <dbReference type="ARBA" id="ARBA00022553"/>
    </source>
</evidence>
<accession>A0A0F7ZTS4</accession>
<dbReference type="Proteomes" id="UP000054481">
    <property type="component" value="Unassembled WGS sequence"/>
</dbReference>
<keyword evidence="5 8" id="KW-0472">Membrane</keyword>
<feature type="transmembrane region" description="Helical" evidence="8">
    <location>
        <begin position="525"/>
        <end position="544"/>
    </location>
</feature>
<keyword evidence="6" id="KW-0539">Nucleus</keyword>
<dbReference type="CDD" id="cd12935">
    <property type="entry name" value="LEM_like"/>
    <property type="match status" value="1"/>
</dbReference>
<dbReference type="GO" id="GO:0005637">
    <property type="term" value="C:nuclear inner membrane"/>
    <property type="evidence" value="ECO:0007669"/>
    <property type="project" value="UniProtKB-SubCell"/>
</dbReference>
<feature type="compositionally biased region" description="Basic and acidic residues" evidence="7">
    <location>
        <begin position="228"/>
        <end position="241"/>
    </location>
</feature>
<dbReference type="GO" id="GO:0003682">
    <property type="term" value="F:chromatin binding"/>
    <property type="evidence" value="ECO:0007669"/>
    <property type="project" value="InterPro"/>
</dbReference>
<evidence type="ECO:0000256" key="5">
    <source>
        <dbReference type="ARBA" id="ARBA00023136"/>
    </source>
</evidence>
<feature type="region of interest" description="Disordered" evidence="7">
    <location>
        <begin position="436"/>
        <end position="457"/>
    </location>
</feature>
<evidence type="ECO:0000256" key="6">
    <source>
        <dbReference type="ARBA" id="ARBA00023242"/>
    </source>
</evidence>
<sequence>MADSEDYLREGFDPKSVTMPRLRSILVTHNVDYPSTAKKPQLVQLVTDHVLSQAPRLREQRARAKRSSCGIINAGSADDTHTWDEHELAPPKSVPRRSRSPRKSAPKAAMEEQHLEPPPTSPRKRSARSASRQLAHTDEDDAPQQSDLLRSARRNRRTVTPPIKSEPYEDRHKIDEYHAPQEDENVFTDDNPFQSGTSPPAIRSPVHRRRTAGDELHKTPRTPKTPNRRSEGLSDWTRPDRSVHRIMPRLRATTPEEPMEPLEPGEEFTPDQQLELERAERAGEITVTPRKTNETARRTNLKTPLLVLFLALFSAYGAWYRQEKIAVGYCGLGRPSKALVPPEIPVPDFLVPFVEPQCETCPPHAYCYQDFSVRCDPDFVLEPHPLSLGGLIPLPPSCVPDGEKARRVQAVADKAVEELRERRAKFECGEIVDQEGQPELSPAMDEEELKESVSRKRSKRLNQQEFDDLWTAAIGEVAARDEVVVEAETSETSAAIRSRYTSSSLAKLPLACAVKRSVRLGLARYRVPVGLLVLLALAILYLRAKYRRHLATSAQVPALVDAVLGRLANQKELGEEDLDDPWLFLPNLRDDVLRSVHSLAERERIWHRVRAVVELNSNVRTSQREGRSGEVGRAWEWIGPVKGEGARRRRSGRVSLAPEADDSQLPEGREVTETKRWEESRPYY</sequence>
<dbReference type="InterPro" id="IPR018996">
    <property type="entry name" value="Man1/Src1-like_C"/>
</dbReference>
<evidence type="ECO:0000256" key="8">
    <source>
        <dbReference type="SAM" id="Phobius"/>
    </source>
</evidence>
<comment type="subcellular location">
    <subcellularLocation>
        <location evidence="1">Nucleus inner membrane</location>
    </subcellularLocation>
</comment>
<dbReference type="GO" id="GO:0071763">
    <property type="term" value="P:nuclear membrane organization"/>
    <property type="evidence" value="ECO:0007669"/>
    <property type="project" value="TreeGrafter"/>
</dbReference>
<dbReference type="Gene3D" id="1.10.720.40">
    <property type="match status" value="1"/>
</dbReference>
<evidence type="ECO:0000256" key="7">
    <source>
        <dbReference type="SAM" id="MobiDB-lite"/>
    </source>
</evidence>
<dbReference type="EMBL" id="KQ030533">
    <property type="protein sequence ID" value="KJZ73618.1"/>
    <property type="molecule type" value="Genomic_DNA"/>
</dbReference>
<dbReference type="InterPro" id="IPR011015">
    <property type="entry name" value="LEM/LEM-like_dom_sf"/>
</dbReference>
<feature type="compositionally biased region" description="Basic residues" evidence="7">
    <location>
        <begin position="94"/>
        <end position="105"/>
    </location>
</feature>
<dbReference type="Pfam" id="PF09402">
    <property type="entry name" value="MSC"/>
    <property type="match status" value="1"/>
</dbReference>
<dbReference type="PANTHER" id="PTHR47808">
    <property type="entry name" value="INNER NUCLEAR MEMBRANE PROTEIN HEH2-RELATED"/>
    <property type="match status" value="1"/>
</dbReference>
<keyword evidence="12" id="KW-1185">Reference proteome</keyword>